<evidence type="ECO:0000313" key="8">
    <source>
        <dbReference type="Proteomes" id="UP001501166"/>
    </source>
</evidence>
<evidence type="ECO:0000256" key="1">
    <source>
        <dbReference type="ARBA" id="ARBA00004651"/>
    </source>
</evidence>
<dbReference type="PANTHER" id="PTHR30213">
    <property type="entry name" value="INNER MEMBRANE PROTEIN YHJD"/>
    <property type="match status" value="1"/>
</dbReference>
<evidence type="ECO:0000256" key="5">
    <source>
        <dbReference type="ARBA" id="ARBA00023136"/>
    </source>
</evidence>
<accession>A0ABN0X914</accession>
<keyword evidence="3 6" id="KW-0812">Transmembrane</keyword>
<comment type="caution">
    <text evidence="7">The sequence shown here is derived from an EMBL/GenBank/DDBJ whole genome shotgun (WGS) entry which is preliminary data.</text>
</comment>
<sequence length="292" mass="33139">MAMMLSYKNIKKNVPKKDWIKEISMRIREGEIWQHSTFVTYYVLLTTFPLLVGIINGIRAFGGTLQPIAWFIYRIVPGPLSEIIVEDMLQVFESSHVGIFIIAAVSTVWTVSWIMAAILMGLNKAYGVGNRKNVVTLRFLAFLQTFVVAAWIGFIIFFIRTFTASSLGRWAVFVPLVFISFCLMYYYVPNVVQQFKQVIPGALFSTTALLIGVFGYRLYLSQLPDDSTFFTMTGSFMIMLALLQKMCLAILAGGTINATFMQMRSGDIVPKNENSKFIKLINKTKIAKRFEE</sequence>
<keyword evidence="8" id="KW-1185">Reference proteome</keyword>
<feature type="transmembrane region" description="Helical" evidence="6">
    <location>
        <begin position="236"/>
        <end position="256"/>
    </location>
</feature>
<proteinExistence type="predicted"/>
<dbReference type="Proteomes" id="UP001501166">
    <property type="component" value="Unassembled WGS sequence"/>
</dbReference>
<feature type="transmembrane region" description="Helical" evidence="6">
    <location>
        <begin position="167"/>
        <end position="186"/>
    </location>
</feature>
<keyword evidence="2" id="KW-1003">Cell membrane</keyword>
<evidence type="ECO:0000256" key="2">
    <source>
        <dbReference type="ARBA" id="ARBA00022475"/>
    </source>
</evidence>
<dbReference type="EMBL" id="BAAACW010000054">
    <property type="protein sequence ID" value="GAA0358108.1"/>
    <property type="molecule type" value="Genomic_DNA"/>
</dbReference>
<keyword evidence="5 6" id="KW-0472">Membrane</keyword>
<feature type="transmembrane region" description="Helical" evidence="6">
    <location>
        <begin position="198"/>
        <end position="216"/>
    </location>
</feature>
<evidence type="ECO:0000256" key="6">
    <source>
        <dbReference type="SAM" id="Phobius"/>
    </source>
</evidence>
<feature type="transmembrane region" description="Helical" evidence="6">
    <location>
        <begin position="139"/>
        <end position="161"/>
    </location>
</feature>
<dbReference type="Pfam" id="PF03631">
    <property type="entry name" value="Virul_fac_BrkB"/>
    <property type="match status" value="1"/>
</dbReference>
<gene>
    <name evidence="7" type="ORF">GCM10008932_08520</name>
</gene>
<feature type="transmembrane region" description="Helical" evidence="6">
    <location>
        <begin position="97"/>
        <end position="119"/>
    </location>
</feature>
<feature type="transmembrane region" description="Helical" evidence="6">
    <location>
        <begin position="38"/>
        <end position="58"/>
    </location>
</feature>
<reference evidence="7 8" key="1">
    <citation type="journal article" date="2019" name="Int. J. Syst. Evol. Microbiol.">
        <title>The Global Catalogue of Microorganisms (GCM) 10K type strain sequencing project: providing services to taxonomists for standard genome sequencing and annotation.</title>
        <authorList>
            <consortium name="The Broad Institute Genomics Platform"/>
            <consortium name="The Broad Institute Genome Sequencing Center for Infectious Disease"/>
            <person name="Wu L."/>
            <person name="Ma J."/>
        </authorList>
    </citation>
    <scope>NUCLEOTIDE SEQUENCE [LARGE SCALE GENOMIC DNA]</scope>
    <source>
        <strain evidence="7 8">JCM 12662</strain>
    </source>
</reference>
<evidence type="ECO:0000313" key="7">
    <source>
        <dbReference type="EMBL" id="GAA0358108.1"/>
    </source>
</evidence>
<evidence type="ECO:0000256" key="3">
    <source>
        <dbReference type="ARBA" id="ARBA00022692"/>
    </source>
</evidence>
<dbReference type="PIRSF" id="PIRSF035875">
    <property type="entry name" value="RNase_BN"/>
    <property type="match status" value="1"/>
</dbReference>
<comment type="subcellular location">
    <subcellularLocation>
        <location evidence="1">Cell membrane</location>
        <topology evidence="1">Multi-pass membrane protein</topology>
    </subcellularLocation>
</comment>
<organism evidence="7 8">
    <name type="scientific">Alkalibacterium iburiense</name>
    <dbReference type="NCBI Taxonomy" id="290589"/>
    <lineage>
        <taxon>Bacteria</taxon>
        <taxon>Bacillati</taxon>
        <taxon>Bacillota</taxon>
        <taxon>Bacilli</taxon>
        <taxon>Lactobacillales</taxon>
        <taxon>Carnobacteriaceae</taxon>
        <taxon>Alkalibacterium</taxon>
    </lineage>
</organism>
<name>A0ABN0X914_9LACT</name>
<protein>
    <submittedName>
        <fullName evidence="7">YihY/virulence factor BrkB family protein</fullName>
    </submittedName>
</protein>
<evidence type="ECO:0000256" key="4">
    <source>
        <dbReference type="ARBA" id="ARBA00022989"/>
    </source>
</evidence>
<dbReference type="PANTHER" id="PTHR30213:SF0">
    <property type="entry name" value="UPF0761 MEMBRANE PROTEIN YIHY"/>
    <property type="match status" value="1"/>
</dbReference>
<dbReference type="InterPro" id="IPR017039">
    <property type="entry name" value="Virul_fac_BrkB"/>
</dbReference>
<keyword evidence="4 6" id="KW-1133">Transmembrane helix</keyword>